<keyword evidence="2" id="KW-1185">Reference proteome</keyword>
<protein>
    <submittedName>
        <fullName evidence="1">Uncharacterized protein</fullName>
    </submittedName>
</protein>
<evidence type="ECO:0000313" key="1">
    <source>
        <dbReference type="EMBL" id="CBI35680.3"/>
    </source>
</evidence>
<name>D7TYV3_VITVI</name>
<dbReference type="HOGENOM" id="CLU_2745266_0_0_1"/>
<dbReference type="PaxDb" id="29760-VIT_00s0269g00120.t01"/>
<proteinExistence type="predicted"/>
<dbReference type="EMBL" id="FN596280">
    <property type="protein sequence ID" value="CBI35680.3"/>
    <property type="molecule type" value="Genomic_DNA"/>
</dbReference>
<organism evidence="1 2">
    <name type="scientific">Vitis vinifera</name>
    <name type="common">Grape</name>
    <dbReference type="NCBI Taxonomy" id="29760"/>
    <lineage>
        <taxon>Eukaryota</taxon>
        <taxon>Viridiplantae</taxon>
        <taxon>Streptophyta</taxon>
        <taxon>Embryophyta</taxon>
        <taxon>Tracheophyta</taxon>
        <taxon>Spermatophyta</taxon>
        <taxon>Magnoliopsida</taxon>
        <taxon>eudicotyledons</taxon>
        <taxon>Gunneridae</taxon>
        <taxon>Pentapetalae</taxon>
        <taxon>rosids</taxon>
        <taxon>Vitales</taxon>
        <taxon>Vitaceae</taxon>
        <taxon>Viteae</taxon>
        <taxon>Vitis</taxon>
    </lineage>
</organism>
<dbReference type="InParanoid" id="D7TYV3"/>
<reference evidence="2" key="1">
    <citation type="journal article" date="2007" name="Nature">
        <title>The grapevine genome sequence suggests ancestral hexaploidization in major angiosperm phyla.</title>
        <authorList>
            <consortium name="The French-Italian Public Consortium for Grapevine Genome Characterization."/>
            <person name="Jaillon O."/>
            <person name="Aury J.-M."/>
            <person name="Noel B."/>
            <person name="Policriti A."/>
            <person name="Clepet C."/>
            <person name="Casagrande A."/>
            <person name="Choisne N."/>
            <person name="Aubourg S."/>
            <person name="Vitulo N."/>
            <person name="Jubin C."/>
            <person name="Vezzi A."/>
            <person name="Legeai F."/>
            <person name="Hugueney P."/>
            <person name="Dasilva C."/>
            <person name="Horner D."/>
            <person name="Mica E."/>
            <person name="Jublot D."/>
            <person name="Poulain J."/>
            <person name="Bruyere C."/>
            <person name="Billault A."/>
            <person name="Segurens B."/>
            <person name="Gouyvenoux M."/>
            <person name="Ugarte E."/>
            <person name="Cattonaro F."/>
            <person name="Anthouard V."/>
            <person name="Vico V."/>
            <person name="Del Fabbro C."/>
            <person name="Alaux M."/>
            <person name="Di Gaspero G."/>
            <person name="Dumas V."/>
            <person name="Felice N."/>
            <person name="Paillard S."/>
            <person name="Juman I."/>
            <person name="Moroldo M."/>
            <person name="Scalabrin S."/>
            <person name="Canaguier A."/>
            <person name="Le Clainche I."/>
            <person name="Malacrida G."/>
            <person name="Durand E."/>
            <person name="Pesole G."/>
            <person name="Laucou V."/>
            <person name="Chatelet P."/>
            <person name="Merdinoglu D."/>
            <person name="Delledonne M."/>
            <person name="Pezzotti M."/>
            <person name="Lecharny A."/>
            <person name="Scarpelli C."/>
            <person name="Artiguenave F."/>
            <person name="Pe M.E."/>
            <person name="Valle G."/>
            <person name="Morgante M."/>
            <person name="Caboche M."/>
            <person name="Adam-Blondon A.-F."/>
            <person name="Weissenbach J."/>
            <person name="Quetier F."/>
            <person name="Wincker P."/>
        </authorList>
    </citation>
    <scope>NUCLEOTIDE SEQUENCE [LARGE SCALE GENOMIC DNA]</scope>
    <source>
        <strain evidence="2">cv. Pinot noir / PN40024</strain>
    </source>
</reference>
<accession>D7TYV3</accession>
<dbReference type="AlphaFoldDB" id="D7TYV3"/>
<gene>
    <name evidence="1" type="ORF">VIT_00s0269g00120</name>
</gene>
<sequence>MAIGNSCRIFSTISTIPFLDASSIGVIPRSTKIRKLILQLQEKSSNKNSSSYLGFISYVHLAPRSSSLFRI</sequence>
<evidence type="ECO:0000313" key="2">
    <source>
        <dbReference type="Proteomes" id="UP000009183"/>
    </source>
</evidence>
<dbReference type="Proteomes" id="UP000009183">
    <property type="component" value="Unassembled WGS sequence, unordered"/>
</dbReference>